<feature type="domain" description="EF-hand" evidence="5">
    <location>
        <begin position="684"/>
        <end position="719"/>
    </location>
</feature>
<feature type="coiled-coil region" evidence="3">
    <location>
        <begin position="254"/>
        <end position="281"/>
    </location>
</feature>
<sequence>MRRTQLAKLFNNKMKQGSASNCTAQEVFSEHLRSHGMEHDSLKRCFVKQQDQAVKVHDPLVLAEYFEALIGTSGYVTSIAKTRQGLSERIKVTERRRSEISPDVRKCKAYLERESKFHTQKRRFLGQKQEHLQAETSTLQKERAKAQGSLKAAKRELDAQTLAKQAYSDEINKRTLQRSRLEVRLKSAKADTKASSAKAKRTAKRLAELTSKEDAARKHLELIEEGICSLQIEEGKQQAAVDALQISEKDESSLMALQAQSEDARAQMEVAEASKAEKQQKLAGIMESMCACKSKLEESRSSMACLKGLELENEKIKASVQAKLFGGQQAVQKKESEIEALQAEHLQAQVRCQGLRGSLADAESGKGTGRYARFDEACLRLSEMSKAGKLPGAFYGRICNIAHVSGLNAAPAVNAVAKEAINLATTFVVGNRQCAEHVLEYLRHNQVGVATCLIAEETPSSNARAALSAHSLEGLVSVGGNADLQGVFRKLFGSWRLVDSRSEAVAYMDSEGRRKHQMCNIVTRQGELFKADGEVVSSGRPAGATDKYELAAYPKAILRPPAVVLSSSSSDEAEALKQRLAEAAQQERTICRQVEEAAEAVQMLKAELARETAALEAHSRGASSRAKQRACEAAEAAYSQACCEIPGGTAYLRAQQGLHAVHLQVIQAEAQRRQAEQELKRVLSQKAAVEKAMADMDEDSNSAKDVEELAQKLRALKEQLAAAERGLAEAEEARHAKQQSVKAAQQCLDQADRKASKAELDRVTREKAVQAVQGRLAASRHALQNVEQALKTFQDGDEDTEMEEHGKEGRSSGRHRSQRRPMLVVSSESDEDDVPEEAPHLSGAKLDALEEELTAEEDRLQDMRKEVRMEVLEEEDALAVDVARKVSELAGHQDDLARLEAELGELEEQRYVRFAAAVKETNVHLSAIFRRLSGQRGDAYCSHADDTRLAFAQGLEFHVRPDNRAWRPFPALSGGQQALATLALSFALQAAYPSPLYFFDEIDCMLDATTAARVAEYIRSQARSQYIVVSHKPQVYEKAQCLIGVYTCNGSSQAVTLSCEE</sequence>
<feature type="coiled-coil region" evidence="3">
    <location>
        <begin position="566"/>
        <end position="614"/>
    </location>
</feature>
<organism evidence="6 7">
    <name type="scientific">Coccomyxa viridis</name>
    <dbReference type="NCBI Taxonomy" id="1274662"/>
    <lineage>
        <taxon>Eukaryota</taxon>
        <taxon>Viridiplantae</taxon>
        <taxon>Chlorophyta</taxon>
        <taxon>core chlorophytes</taxon>
        <taxon>Trebouxiophyceae</taxon>
        <taxon>Trebouxiophyceae incertae sedis</taxon>
        <taxon>Coccomyxaceae</taxon>
        <taxon>Coccomyxa</taxon>
    </lineage>
</organism>
<dbReference type="InterPro" id="IPR027417">
    <property type="entry name" value="P-loop_NTPase"/>
</dbReference>
<dbReference type="Gene3D" id="3.30.70.1620">
    <property type="match status" value="1"/>
</dbReference>
<dbReference type="SUPFAM" id="SSF52540">
    <property type="entry name" value="P-loop containing nucleoside triphosphate hydrolases"/>
    <property type="match status" value="1"/>
</dbReference>
<dbReference type="Gene3D" id="1.20.1060.20">
    <property type="match status" value="1"/>
</dbReference>
<reference evidence="6 7" key="1">
    <citation type="submission" date="2024-06" db="EMBL/GenBank/DDBJ databases">
        <authorList>
            <person name="Kraege A."/>
            <person name="Thomma B."/>
        </authorList>
    </citation>
    <scope>NUCLEOTIDE SEQUENCE [LARGE SCALE GENOMIC DNA]</scope>
</reference>
<proteinExistence type="predicted"/>
<name>A0ABP1FQV8_9CHLO</name>
<gene>
    <name evidence="6" type="primary">g3506</name>
    <name evidence="6" type="ORF">VP750_LOCUS2990</name>
</gene>
<comment type="caution">
    <text evidence="6">The sequence shown here is derived from an EMBL/GenBank/DDBJ whole genome shotgun (WGS) entry which is preliminary data.</text>
</comment>
<dbReference type="Gene3D" id="3.40.50.300">
    <property type="entry name" value="P-loop containing nucleotide triphosphate hydrolases"/>
    <property type="match status" value="1"/>
</dbReference>
<keyword evidence="7" id="KW-1185">Reference proteome</keyword>
<feature type="coiled-coil region" evidence="3">
    <location>
        <begin position="136"/>
        <end position="170"/>
    </location>
</feature>
<comment type="subcellular location">
    <subcellularLocation>
        <location evidence="1">Nucleus</location>
    </subcellularLocation>
</comment>
<evidence type="ECO:0000256" key="1">
    <source>
        <dbReference type="ARBA" id="ARBA00004123"/>
    </source>
</evidence>
<feature type="coiled-coil region" evidence="3">
    <location>
        <begin position="658"/>
        <end position="761"/>
    </location>
</feature>
<dbReference type="InterPro" id="IPR003395">
    <property type="entry name" value="RecF/RecN/SMC_N"/>
</dbReference>
<dbReference type="SUPFAM" id="SSF75553">
    <property type="entry name" value="Smc hinge domain"/>
    <property type="match status" value="1"/>
</dbReference>
<feature type="region of interest" description="Disordered" evidence="4">
    <location>
        <begin position="793"/>
        <end position="842"/>
    </location>
</feature>
<dbReference type="Pfam" id="PF02463">
    <property type="entry name" value="SMC_N"/>
    <property type="match status" value="1"/>
</dbReference>
<keyword evidence="2 3" id="KW-0175">Coiled coil</keyword>
<dbReference type="PROSITE" id="PS50222">
    <property type="entry name" value="EF_HAND_2"/>
    <property type="match status" value="1"/>
</dbReference>
<feature type="coiled-coil region" evidence="3">
    <location>
        <begin position="846"/>
        <end position="909"/>
    </location>
</feature>
<dbReference type="InterPro" id="IPR010935">
    <property type="entry name" value="SMC_hinge"/>
</dbReference>
<dbReference type="PANTHER" id="PTHR18937">
    <property type="entry name" value="STRUCTURAL MAINTENANCE OF CHROMOSOMES SMC FAMILY MEMBER"/>
    <property type="match status" value="1"/>
</dbReference>
<dbReference type="Proteomes" id="UP001497392">
    <property type="component" value="Unassembled WGS sequence"/>
</dbReference>
<evidence type="ECO:0000256" key="4">
    <source>
        <dbReference type="SAM" id="MobiDB-lite"/>
    </source>
</evidence>
<evidence type="ECO:0000256" key="3">
    <source>
        <dbReference type="SAM" id="Coils"/>
    </source>
</evidence>
<dbReference type="InterPro" id="IPR002048">
    <property type="entry name" value="EF_hand_dom"/>
</dbReference>
<protein>
    <submittedName>
        <fullName evidence="6">G3506 protein</fullName>
    </submittedName>
</protein>
<evidence type="ECO:0000259" key="5">
    <source>
        <dbReference type="PROSITE" id="PS50222"/>
    </source>
</evidence>
<accession>A0ABP1FQV8</accession>
<dbReference type="InterPro" id="IPR036277">
    <property type="entry name" value="SMC_hinge_sf"/>
</dbReference>
<evidence type="ECO:0000313" key="7">
    <source>
        <dbReference type="Proteomes" id="UP001497392"/>
    </source>
</evidence>
<dbReference type="Pfam" id="PF06470">
    <property type="entry name" value="SMC_hinge"/>
    <property type="match status" value="1"/>
</dbReference>
<dbReference type="EMBL" id="CAXHTA020000005">
    <property type="protein sequence ID" value="CAL5221331.1"/>
    <property type="molecule type" value="Genomic_DNA"/>
</dbReference>
<evidence type="ECO:0000313" key="6">
    <source>
        <dbReference type="EMBL" id="CAL5221331.1"/>
    </source>
</evidence>
<evidence type="ECO:0000256" key="2">
    <source>
        <dbReference type="ARBA" id="ARBA00023054"/>
    </source>
</evidence>